<protein>
    <submittedName>
        <fullName evidence="1">Uncharacterized protein</fullName>
    </submittedName>
</protein>
<name>A0A7J8CZQ5_MOLMO</name>
<gene>
    <name evidence="1" type="ORF">HJG59_009548</name>
</gene>
<reference evidence="1 2" key="1">
    <citation type="journal article" date="2020" name="Nature">
        <title>Six reference-quality genomes reveal evolution of bat adaptations.</title>
        <authorList>
            <person name="Jebb D."/>
            <person name="Huang Z."/>
            <person name="Pippel M."/>
            <person name="Hughes G.M."/>
            <person name="Lavrichenko K."/>
            <person name="Devanna P."/>
            <person name="Winkler S."/>
            <person name="Jermiin L.S."/>
            <person name="Skirmuntt E.C."/>
            <person name="Katzourakis A."/>
            <person name="Burkitt-Gray L."/>
            <person name="Ray D.A."/>
            <person name="Sullivan K.A.M."/>
            <person name="Roscito J.G."/>
            <person name="Kirilenko B.M."/>
            <person name="Davalos L.M."/>
            <person name="Corthals A.P."/>
            <person name="Power M.L."/>
            <person name="Jones G."/>
            <person name="Ransome R.D."/>
            <person name="Dechmann D.K.N."/>
            <person name="Locatelli A.G."/>
            <person name="Puechmaille S.J."/>
            <person name="Fedrigo O."/>
            <person name="Jarvis E.D."/>
            <person name="Hiller M."/>
            <person name="Vernes S.C."/>
            <person name="Myers E.W."/>
            <person name="Teeling E.C."/>
        </authorList>
    </citation>
    <scope>NUCLEOTIDE SEQUENCE [LARGE SCALE GENOMIC DNA]</scope>
    <source>
        <strain evidence="1">MMolMol1</strain>
        <tissue evidence="1">Muscle</tissue>
    </source>
</reference>
<sequence length="145" mass="15549">MQFLGVLMSPRPTQSWFLLPRTPLLSPLGQLSSLLLFSGPAAQPPATSVLPQVWVRRPLCGPAPTFPRRAAAQGSAVPVAWLCVALGEQGSAGKVSVCTQPRAWPRARHLIDVCLCGGWAERQTCEPASISANLQTTQMGVYLFV</sequence>
<accession>A0A7J8CZQ5</accession>
<proteinExistence type="predicted"/>
<organism evidence="1 2">
    <name type="scientific">Molossus molossus</name>
    <name type="common">Pallas' mastiff bat</name>
    <name type="synonym">Vespertilio molossus</name>
    <dbReference type="NCBI Taxonomy" id="27622"/>
    <lineage>
        <taxon>Eukaryota</taxon>
        <taxon>Metazoa</taxon>
        <taxon>Chordata</taxon>
        <taxon>Craniata</taxon>
        <taxon>Vertebrata</taxon>
        <taxon>Euteleostomi</taxon>
        <taxon>Mammalia</taxon>
        <taxon>Eutheria</taxon>
        <taxon>Laurasiatheria</taxon>
        <taxon>Chiroptera</taxon>
        <taxon>Yangochiroptera</taxon>
        <taxon>Molossidae</taxon>
        <taxon>Molossus</taxon>
    </lineage>
</organism>
<dbReference type="AlphaFoldDB" id="A0A7J8CZQ5"/>
<keyword evidence="2" id="KW-1185">Reference proteome</keyword>
<dbReference type="InParanoid" id="A0A7J8CZQ5"/>
<dbReference type="Proteomes" id="UP000550707">
    <property type="component" value="Unassembled WGS sequence"/>
</dbReference>
<evidence type="ECO:0000313" key="2">
    <source>
        <dbReference type="Proteomes" id="UP000550707"/>
    </source>
</evidence>
<comment type="caution">
    <text evidence="1">The sequence shown here is derived from an EMBL/GenBank/DDBJ whole genome shotgun (WGS) entry which is preliminary data.</text>
</comment>
<evidence type="ECO:0000313" key="1">
    <source>
        <dbReference type="EMBL" id="KAF6416305.1"/>
    </source>
</evidence>
<dbReference type="EMBL" id="JACASF010000019">
    <property type="protein sequence ID" value="KAF6416305.1"/>
    <property type="molecule type" value="Genomic_DNA"/>
</dbReference>